<evidence type="ECO:0000313" key="3">
    <source>
        <dbReference type="Proteomes" id="UP000886653"/>
    </source>
</evidence>
<dbReference type="InterPro" id="IPR008906">
    <property type="entry name" value="HATC_C_dom"/>
</dbReference>
<gene>
    <name evidence="2" type="ORF">CROQUDRAFT_23265</name>
</gene>
<reference evidence="2" key="1">
    <citation type="submission" date="2013-11" db="EMBL/GenBank/DDBJ databases">
        <title>Genome sequence of the fusiform rust pathogen reveals effectors for host alternation and coevolution with pine.</title>
        <authorList>
            <consortium name="DOE Joint Genome Institute"/>
            <person name="Smith K."/>
            <person name="Pendleton A."/>
            <person name="Kubisiak T."/>
            <person name="Anderson C."/>
            <person name="Salamov A."/>
            <person name="Aerts A."/>
            <person name="Riley R."/>
            <person name="Clum A."/>
            <person name="Lindquist E."/>
            <person name="Ence D."/>
            <person name="Campbell M."/>
            <person name="Kronenberg Z."/>
            <person name="Feau N."/>
            <person name="Dhillon B."/>
            <person name="Hamelin R."/>
            <person name="Burleigh J."/>
            <person name="Smith J."/>
            <person name="Yandell M."/>
            <person name="Nelson C."/>
            <person name="Grigoriev I."/>
            <person name="Davis J."/>
        </authorList>
    </citation>
    <scope>NUCLEOTIDE SEQUENCE</scope>
    <source>
        <strain evidence="2">G11</strain>
    </source>
</reference>
<dbReference type="PANTHER" id="PTHR47611:SF1">
    <property type="entry name" value="CCHC-TYPE DOMAIN-CONTAINING PROTEIN"/>
    <property type="match status" value="1"/>
</dbReference>
<accession>A0A9P6NIN9</accession>
<dbReference type="Proteomes" id="UP000886653">
    <property type="component" value="Unassembled WGS sequence"/>
</dbReference>
<comment type="caution">
    <text evidence="2">The sequence shown here is derived from an EMBL/GenBank/DDBJ whole genome shotgun (WGS) entry which is preliminary data.</text>
</comment>
<dbReference type="InterPro" id="IPR012337">
    <property type="entry name" value="RNaseH-like_sf"/>
</dbReference>
<organism evidence="2 3">
    <name type="scientific">Cronartium quercuum f. sp. fusiforme G11</name>
    <dbReference type="NCBI Taxonomy" id="708437"/>
    <lineage>
        <taxon>Eukaryota</taxon>
        <taxon>Fungi</taxon>
        <taxon>Dikarya</taxon>
        <taxon>Basidiomycota</taxon>
        <taxon>Pucciniomycotina</taxon>
        <taxon>Pucciniomycetes</taxon>
        <taxon>Pucciniales</taxon>
        <taxon>Coleosporiaceae</taxon>
        <taxon>Cronartium</taxon>
    </lineage>
</organism>
<evidence type="ECO:0000313" key="2">
    <source>
        <dbReference type="EMBL" id="KAG0146713.1"/>
    </source>
</evidence>
<evidence type="ECO:0000259" key="1">
    <source>
        <dbReference type="Pfam" id="PF05699"/>
    </source>
</evidence>
<dbReference type="SUPFAM" id="SSF53098">
    <property type="entry name" value="Ribonuclease H-like"/>
    <property type="match status" value="1"/>
</dbReference>
<dbReference type="AlphaFoldDB" id="A0A9P6NIN9"/>
<protein>
    <recommendedName>
        <fullName evidence="1">HAT C-terminal dimerisation domain-containing protein</fullName>
    </recommendedName>
</protein>
<dbReference type="OrthoDB" id="2506934at2759"/>
<sequence length="69" mass="7900">EVQELEAEIRSYLLEPAEKKESEILLYWKSQSGRLPSLSKMAQCYLAIPATSAPSERVFLKGRQISSWQ</sequence>
<feature type="non-terminal residue" evidence="2">
    <location>
        <position position="1"/>
    </location>
</feature>
<feature type="domain" description="HAT C-terminal dimerisation" evidence="1">
    <location>
        <begin position="8"/>
        <end position="64"/>
    </location>
</feature>
<proteinExistence type="predicted"/>
<dbReference type="GO" id="GO:0046983">
    <property type="term" value="F:protein dimerization activity"/>
    <property type="evidence" value="ECO:0007669"/>
    <property type="project" value="InterPro"/>
</dbReference>
<keyword evidence="3" id="KW-1185">Reference proteome</keyword>
<dbReference type="EMBL" id="MU167257">
    <property type="protein sequence ID" value="KAG0146713.1"/>
    <property type="molecule type" value="Genomic_DNA"/>
</dbReference>
<feature type="non-terminal residue" evidence="2">
    <location>
        <position position="69"/>
    </location>
</feature>
<name>A0A9P6NIN9_9BASI</name>
<dbReference type="Pfam" id="PF05699">
    <property type="entry name" value="Dimer_Tnp_hAT"/>
    <property type="match status" value="1"/>
</dbReference>
<dbReference type="PANTHER" id="PTHR47611">
    <property type="entry name" value="HAT DIMERISATION DOMAIN, C-TERMINAL"/>
    <property type="match status" value="1"/>
</dbReference>